<dbReference type="AlphaFoldDB" id="A0A9P4HI45"/>
<accession>A0A9P4HI45</accession>
<sequence length="206" mass="23427">QLQSPLLRLPAEIKHVIYKYCLIADETIENPIANIDGTKFHAVPALGVALMQTCRRVYLEVDRRPLFNQNTFCFTTADKAKSFFKTLDHDLRMSIADIEVDVRELHSDQPDLARDWLQYLAWDDNAFGHGSGSLQTDAPALRTLRLNFQSWPRIPLFRQELWKFLKYAVSGIRGLDRVVITGASKGLGMARRDPWSAAHFVGADNV</sequence>
<keyword evidence="2" id="KW-1185">Reference proteome</keyword>
<feature type="non-terminal residue" evidence="1">
    <location>
        <position position="1"/>
    </location>
</feature>
<evidence type="ECO:0000313" key="1">
    <source>
        <dbReference type="EMBL" id="KAF2034452.1"/>
    </source>
</evidence>
<name>A0A9P4HI45_9PLEO</name>
<dbReference type="OrthoDB" id="62952at2759"/>
<proteinExistence type="predicted"/>
<feature type="non-terminal residue" evidence="1">
    <location>
        <position position="206"/>
    </location>
</feature>
<gene>
    <name evidence="1" type="ORF">EK21DRAFT_42372</name>
</gene>
<reference evidence="1" key="1">
    <citation type="journal article" date="2020" name="Stud. Mycol.">
        <title>101 Dothideomycetes genomes: a test case for predicting lifestyles and emergence of pathogens.</title>
        <authorList>
            <person name="Haridas S."/>
            <person name="Albert R."/>
            <person name="Binder M."/>
            <person name="Bloem J."/>
            <person name="Labutti K."/>
            <person name="Salamov A."/>
            <person name="Andreopoulos B."/>
            <person name="Baker S."/>
            <person name="Barry K."/>
            <person name="Bills G."/>
            <person name="Bluhm B."/>
            <person name="Cannon C."/>
            <person name="Castanera R."/>
            <person name="Culley D."/>
            <person name="Daum C."/>
            <person name="Ezra D."/>
            <person name="Gonzalez J."/>
            <person name="Henrissat B."/>
            <person name="Kuo A."/>
            <person name="Liang C."/>
            <person name="Lipzen A."/>
            <person name="Lutzoni F."/>
            <person name="Magnuson J."/>
            <person name="Mondo S."/>
            <person name="Nolan M."/>
            <person name="Ohm R."/>
            <person name="Pangilinan J."/>
            <person name="Park H.-J."/>
            <person name="Ramirez L."/>
            <person name="Alfaro M."/>
            <person name="Sun H."/>
            <person name="Tritt A."/>
            <person name="Yoshinaga Y."/>
            <person name="Zwiers L.-H."/>
            <person name="Turgeon B."/>
            <person name="Goodwin S."/>
            <person name="Spatafora J."/>
            <person name="Crous P."/>
            <person name="Grigoriev I."/>
        </authorList>
    </citation>
    <scope>NUCLEOTIDE SEQUENCE</scope>
    <source>
        <strain evidence="1">CBS 110217</strain>
    </source>
</reference>
<organism evidence="1 2">
    <name type="scientific">Setomelanomma holmii</name>
    <dbReference type="NCBI Taxonomy" id="210430"/>
    <lineage>
        <taxon>Eukaryota</taxon>
        <taxon>Fungi</taxon>
        <taxon>Dikarya</taxon>
        <taxon>Ascomycota</taxon>
        <taxon>Pezizomycotina</taxon>
        <taxon>Dothideomycetes</taxon>
        <taxon>Pleosporomycetidae</taxon>
        <taxon>Pleosporales</taxon>
        <taxon>Pleosporineae</taxon>
        <taxon>Phaeosphaeriaceae</taxon>
        <taxon>Setomelanomma</taxon>
    </lineage>
</organism>
<comment type="caution">
    <text evidence="1">The sequence shown here is derived from an EMBL/GenBank/DDBJ whole genome shotgun (WGS) entry which is preliminary data.</text>
</comment>
<dbReference type="PANTHER" id="PTHR42085">
    <property type="entry name" value="F-BOX DOMAIN-CONTAINING PROTEIN"/>
    <property type="match status" value="1"/>
</dbReference>
<evidence type="ECO:0000313" key="2">
    <source>
        <dbReference type="Proteomes" id="UP000799777"/>
    </source>
</evidence>
<dbReference type="InterPro" id="IPR038883">
    <property type="entry name" value="AN11006-like"/>
</dbReference>
<protein>
    <submittedName>
        <fullName evidence="1">Uncharacterized protein</fullName>
    </submittedName>
</protein>
<dbReference type="PANTHER" id="PTHR42085:SF1">
    <property type="entry name" value="F-BOX DOMAIN-CONTAINING PROTEIN"/>
    <property type="match status" value="1"/>
</dbReference>
<dbReference type="Proteomes" id="UP000799777">
    <property type="component" value="Unassembled WGS sequence"/>
</dbReference>
<dbReference type="EMBL" id="ML978161">
    <property type="protein sequence ID" value="KAF2034452.1"/>
    <property type="molecule type" value="Genomic_DNA"/>
</dbReference>